<reference evidence="1" key="1">
    <citation type="submission" date="2021-05" db="EMBL/GenBank/DDBJ databases">
        <title>An isolated secondary fermenter in methanogenic hydrocarbon-degrading communities.</title>
        <authorList>
            <person name="Liu Y.-F."/>
            <person name="Liu Z.-l."/>
        </authorList>
    </citation>
    <scope>NUCLEOTIDE SEQUENCE</scope>
    <source>
        <strain evidence="1">L-13</strain>
    </source>
</reference>
<organism evidence="1 2">
    <name type="scientific">Aminirod propionatiphilus</name>
    <dbReference type="NCBI Taxonomy" id="3415223"/>
    <lineage>
        <taxon>Bacteria</taxon>
        <taxon>Thermotogati</taxon>
        <taxon>Synergistota</taxon>
        <taxon>Synergistia</taxon>
        <taxon>Synergistales</taxon>
        <taxon>Aminiphilaceae</taxon>
        <taxon>Aminirod</taxon>
    </lineage>
</organism>
<dbReference type="EMBL" id="CP074691">
    <property type="protein sequence ID" value="QVL36042.1"/>
    <property type="molecule type" value="Genomic_DNA"/>
</dbReference>
<sequence>MTTDRARGGERRSPLLRLSDGLNGISERLLFLLMAAMILLTILQIVFRLLGDALIWSEEVICFALVAATMVGASVAFKRGSHIAVTSLIDRLSPERRKIMACLVHGVGMAFFVVVAWYGVVLMRGEAFQTTPALGIPMSWIYLLYPLTGAVTLVHLVSALVETLRS</sequence>
<evidence type="ECO:0000313" key="1">
    <source>
        <dbReference type="EMBL" id="QVL36042.1"/>
    </source>
</evidence>
<keyword evidence="2" id="KW-1185">Reference proteome</keyword>
<protein>
    <submittedName>
        <fullName evidence="1">TRAP transporter small permease</fullName>
    </submittedName>
</protein>
<name>A0ACD1DV84_9BACT</name>
<gene>
    <name evidence="1" type="ORF">KIH16_13020</name>
</gene>
<dbReference type="Proteomes" id="UP000682204">
    <property type="component" value="Chromosome"/>
</dbReference>
<proteinExistence type="predicted"/>
<accession>A0ACD1DV84</accession>
<evidence type="ECO:0000313" key="2">
    <source>
        <dbReference type="Proteomes" id="UP000682204"/>
    </source>
</evidence>